<feature type="compositionally biased region" description="Acidic residues" evidence="1">
    <location>
        <begin position="1"/>
        <end position="13"/>
    </location>
</feature>
<sequence>MPDQNGSDDDAPEPDAHAELNRLGGRAAERPFNQETSGQIRHRLGQRDPHHGALDPPIEPVADDVARIPVISHVTAEVGIFQKQPAHVRPEQVDQRRVRVGSLIRTVMVHTMRRHPSGGRVLNAADRDDCKGMLKPERALEAPVSEQPVVAKIHSESAEEVDSGYHERHASRAVEPGEECQQCQQVVGANRERISPIDPPFACTDRKRQGRYPRRDETRAGAAKFRHPMPCLTISPSLVHDPWPIAEPNIAGIIGRRCRFGTISHFPQHRANPDVT</sequence>
<accession>A0A1J5PB29</accession>
<organism evidence="2">
    <name type="scientific">mine drainage metagenome</name>
    <dbReference type="NCBI Taxonomy" id="410659"/>
    <lineage>
        <taxon>unclassified sequences</taxon>
        <taxon>metagenomes</taxon>
        <taxon>ecological metagenomes</taxon>
    </lineage>
</organism>
<feature type="region of interest" description="Disordered" evidence="1">
    <location>
        <begin position="197"/>
        <end position="221"/>
    </location>
</feature>
<evidence type="ECO:0000256" key="1">
    <source>
        <dbReference type="SAM" id="MobiDB-lite"/>
    </source>
</evidence>
<reference evidence="2" key="1">
    <citation type="submission" date="2016-10" db="EMBL/GenBank/DDBJ databases">
        <title>Sequence of Gallionella enrichment culture.</title>
        <authorList>
            <person name="Poehlein A."/>
            <person name="Muehling M."/>
            <person name="Daniel R."/>
        </authorList>
    </citation>
    <scope>NUCLEOTIDE SEQUENCE</scope>
</reference>
<protein>
    <submittedName>
        <fullName evidence="2">Uncharacterized protein</fullName>
    </submittedName>
</protein>
<proteinExistence type="predicted"/>
<gene>
    <name evidence="2" type="ORF">GALL_537720</name>
</gene>
<evidence type="ECO:0000313" key="2">
    <source>
        <dbReference type="EMBL" id="OIQ64676.1"/>
    </source>
</evidence>
<feature type="region of interest" description="Disordered" evidence="1">
    <location>
        <begin position="1"/>
        <end position="59"/>
    </location>
</feature>
<dbReference type="AlphaFoldDB" id="A0A1J5PB29"/>
<name>A0A1J5PB29_9ZZZZ</name>
<comment type="caution">
    <text evidence="2">The sequence shown here is derived from an EMBL/GenBank/DDBJ whole genome shotgun (WGS) entry which is preliminary data.</text>
</comment>
<dbReference type="EMBL" id="MLJW01007925">
    <property type="protein sequence ID" value="OIQ64676.1"/>
    <property type="molecule type" value="Genomic_DNA"/>
</dbReference>